<dbReference type="EMBL" id="CP137306">
    <property type="protein sequence ID" value="WQF77734.1"/>
    <property type="molecule type" value="Genomic_DNA"/>
</dbReference>
<name>A0AAX4I2Y5_9PEZI</name>
<keyword evidence="3" id="KW-1185">Reference proteome</keyword>
<dbReference type="Proteomes" id="UP001322277">
    <property type="component" value="Chromosome 2"/>
</dbReference>
<evidence type="ECO:0000256" key="1">
    <source>
        <dbReference type="SAM" id="MobiDB-lite"/>
    </source>
</evidence>
<dbReference type="RefSeq" id="XP_062774958.1">
    <property type="nucleotide sequence ID" value="XM_062918907.1"/>
</dbReference>
<proteinExistence type="predicted"/>
<dbReference type="AlphaFoldDB" id="A0AAX4I2Y5"/>
<reference evidence="3" key="1">
    <citation type="journal article" date="2023" name="bioRxiv">
        <title>Complete genome of the Medicago anthracnose fungus, Colletotrichum destructivum, reveals a mini-chromosome-like region within a core chromosome.</title>
        <authorList>
            <person name="Lapalu N."/>
            <person name="Simon A."/>
            <person name="Lu A."/>
            <person name="Plaumann P.-L."/>
            <person name="Amselem J."/>
            <person name="Pigne S."/>
            <person name="Auger A."/>
            <person name="Koch C."/>
            <person name="Dallery J.-F."/>
            <person name="O'Connell R.J."/>
        </authorList>
    </citation>
    <scope>NUCLEOTIDE SEQUENCE [LARGE SCALE GENOMIC DNA]</scope>
    <source>
        <strain evidence="3">CBS 520.97</strain>
    </source>
</reference>
<gene>
    <name evidence="2" type="ORF">CDEST_02748</name>
</gene>
<evidence type="ECO:0000313" key="2">
    <source>
        <dbReference type="EMBL" id="WQF77734.1"/>
    </source>
</evidence>
<organism evidence="2 3">
    <name type="scientific">Colletotrichum destructivum</name>
    <dbReference type="NCBI Taxonomy" id="34406"/>
    <lineage>
        <taxon>Eukaryota</taxon>
        <taxon>Fungi</taxon>
        <taxon>Dikarya</taxon>
        <taxon>Ascomycota</taxon>
        <taxon>Pezizomycotina</taxon>
        <taxon>Sordariomycetes</taxon>
        <taxon>Hypocreomycetidae</taxon>
        <taxon>Glomerellales</taxon>
        <taxon>Glomerellaceae</taxon>
        <taxon>Colletotrichum</taxon>
        <taxon>Colletotrichum destructivum species complex</taxon>
    </lineage>
</organism>
<sequence>MSCPLPGPRRRRDNKKRKAGGKQQNDWEKKRVWSSSSVLPLSRTIAAEKIGSDWGIGGGFQTTTGQLDVALSNGNVGGLCRQNHHTAMLQNDPPSAAAKDGHSAAAAPHRTRPKAATSSQTGELPNAYWARWIAGPGWLAGLGFKGCRLGLDFFCEKLDWGLPGNHSNHFRDWLPATDTGYVQGTARPPWLKHWRYVPLPVLLQSRTVVETASFRHCEGPFRQGKQDAPSATWIDAFCRRNRRIASVRQRHPREPHLPVVSCLVAAALIRLNVWALDEAATCSDAFFGLSSASPTQPVFPGSCSIHAPRSVSSRISNFDVMLPSC</sequence>
<dbReference type="KEGG" id="cdet:87939251"/>
<feature type="compositionally biased region" description="Basic residues" evidence="1">
    <location>
        <begin position="8"/>
        <end position="20"/>
    </location>
</feature>
<accession>A0AAX4I2Y5</accession>
<protein>
    <submittedName>
        <fullName evidence="2">Uncharacterized protein</fullName>
    </submittedName>
</protein>
<evidence type="ECO:0000313" key="3">
    <source>
        <dbReference type="Proteomes" id="UP001322277"/>
    </source>
</evidence>
<feature type="region of interest" description="Disordered" evidence="1">
    <location>
        <begin position="1"/>
        <end position="31"/>
    </location>
</feature>
<feature type="region of interest" description="Disordered" evidence="1">
    <location>
        <begin position="89"/>
        <end position="120"/>
    </location>
</feature>
<dbReference type="GeneID" id="87939251"/>